<dbReference type="Pfam" id="PF00126">
    <property type="entry name" value="HTH_1"/>
    <property type="match status" value="1"/>
</dbReference>
<dbReference type="PRINTS" id="PR00039">
    <property type="entry name" value="HTHLYSR"/>
</dbReference>
<dbReference type="GO" id="GO:0003677">
    <property type="term" value="F:DNA binding"/>
    <property type="evidence" value="ECO:0007669"/>
    <property type="project" value="UniProtKB-KW"/>
</dbReference>
<feature type="domain" description="HTH lysR-type" evidence="5">
    <location>
        <begin position="1"/>
        <end position="58"/>
    </location>
</feature>
<dbReference type="SUPFAM" id="SSF53850">
    <property type="entry name" value="Periplasmic binding protein-like II"/>
    <property type="match status" value="1"/>
</dbReference>
<evidence type="ECO:0000259" key="5">
    <source>
        <dbReference type="PROSITE" id="PS50931"/>
    </source>
</evidence>
<evidence type="ECO:0000313" key="6">
    <source>
        <dbReference type="EMBL" id="SFO10890.1"/>
    </source>
</evidence>
<dbReference type="FunFam" id="1.10.10.10:FF:000001">
    <property type="entry name" value="LysR family transcriptional regulator"/>
    <property type="match status" value="1"/>
</dbReference>
<evidence type="ECO:0000256" key="1">
    <source>
        <dbReference type="ARBA" id="ARBA00009437"/>
    </source>
</evidence>
<accession>A0A1I5EHL0</accession>
<dbReference type="Gene3D" id="1.10.10.10">
    <property type="entry name" value="Winged helix-like DNA-binding domain superfamily/Winged helix DNA-binding domain"/>
    <property type="match status" value="1"/>
</dbReference>
<name>A0A1I5EHL0_9RHOB</name>
<evidence type="ECO:0000313" key="7">
    <source>
        <dbReference type="Proteomes" id="UP000198599"/>
    </source>
</evidence>
<keyword evidence="7" id="KW-1185">Reference proteome</keyword>
<dbReference type="InterPro" id="IPR050950">
    <property type="entry name" value="HTH-type_LysR_regulators"/>
</dbReference>
<dbReference type="GO" id="GO:0005829">
    <property type="term" value="C:cytosol"/>
    <property type="evidence" value="ECO:0007669"/>
    <property type="project" value="TreeGrafter"/>
</dbReference>
<evidence type="ECO:0000256" key="4">
    <source>
        <dbReference type="ARBA" id="ARBA00023163"/>
    </source>
</evidence>
<dbReference type="STRING" id="1005928.SAMN04487859_1163"/>
<organism evidence="6 7">
    <name type="scientific">Roseovarius lutimaris</name>
    <dbReference type="NCBI Taxonomy" id="1005928"/>
    <lineage>
        <taxon>Bacteria</taxon>
        <taxon>Pseudomonadati</taxon>
        <taxon>Pseudomonadota</taxon>
        <taxon>Alphaproteobacteria</taxon>
        <taxon>Rhodobacterales</taxon>
        <taxon>Roseobacteraceae</taxon>
        <taxon>Roseovarius</taxon>
    </lineage>
</organism>
<keyword evidence="4" id="KW-0804">Transcription</keyword>
<keyword evidence="3" id="KW-0238">DNA-binding</keyword>
<reference evidence="7" key="1">
    <citation type="submission" date="2016-10" db="EMBL/GenBank/DDBJ databases">
        <authorList>
            <person name="Varghese N."/>
            <person name="Submissions S."/>
        </authorList>
    </citation>
    <scope>NUCLEOTIDE SEQUENCE [LARGE SCALE GENOMIC DNA]</scope>
    <source>
        <strain evidence="7">DSM 28463</strain>
    </source>
</reference>
<dbReference type="RefSeq" id="WP_092840184.1">
    <property type="nucleotide sequence ID" value="NZ_FOVP01000016.1"/>
</dbReference>
<dbReference type="InterPro" id="IPR005119">
    <property type="entry name" value="LysR_subst-bd"/>
</dbReference>
<dbReference type="InterPro" id="IPR036390">
    <property type="entry name" value="WH_DNA-bd_sf"/>
</dbReference>
<dbReference type="AlphaFoldDB" id="A0A1I5EHL0"/>
<proteinExistence type="inferred from homology"/>
<dbReference type="InterPro" id="IPR000847">
    <property type="entry name" value="LysR_HTH_N"/>
</dbReference>
<dbReference type="PANTHER" id="PTHR30419">
    <property type="entry name" value="HTH-TYPE TRANSCRIPTIONAL REGULATOR YBHD"/>
    <property type="match status" value="1"/>
</dbReference>
<keyword evidence="2" id="KW-0805">Transcription regulation</keyword>
<gene>
    <name evidence="6" type="ORF">SAMN04487859_1163</name>
</gene>
<dbReference type="OrthoDB" id="9803735at2"/>
<dbReference type="InterPro" id="IPR036388">
    <property type="entry name" value="WH-like_DNA-bd_sf"/>
</dbReference>
<protein>
    <submittedName>
        <fullName evidence="6">Transcriptional regulator, LysR family</fullName>
    </submittedName>
</protein>
<evidence type="ECO:0000256" key="2">
    <source>
        <dbReference type="ARBA" id="ARBA00023015"/>
    </source>
</evidence>
<dbReference type="PANTHER" id="PTHR30419:SF8">
    <property type="entry name" value="NITROGEN ASSIMILATION TRANSCRIPTIONAL ACTIVATOR-RELATED"/>
    <property type="match status" value="1"/>
</dbReference>
<dbReference type="PROSITE" id="PS50931">
    <property type="entry name" value="HTH_LYSR"/>
    <property type="match status" value="1"/>
</dbReference>
<evidence type="ECO:0000256" key="3">
    <source>
        <dbReference type="ARBA" id="ARBA00023125"/>
    </source>
</evidence>
<dbReference type="Gene3D" id="3.40.190.290">
    <property type="match status" value="1"/>
</dbReference>
<dbReference type="Pfam" id="PF03466">
    <property type="entry name" value="LysR_substrate"/>
    <property type="match status" value="1"/>
</dbReference>
<dbReference type="SUPFAM" id="SSF46785">
    <property type="entry name" value="Winged helix' DNA-binding domain"/>
    <property type="match status" value="1"/>
</dbReference>
<dbReference type="GO" id="GO:0003700">
    <property type="term" value="F:DNA-binding transcription factor activity"/>
    <property type="evidence" value="ECO:0007669"/>
    <property type="project" value="InterPro"/>
</dbReference>
<comment type="similarity">
    <text evidence="1">Belongs to the LysR transcriptional regulatory family.</text>
</comment>
<sequence>MNLRSLRYFAAISQAKSITKAAEKLHIAQPAVSRQIQNLEEEIGVRLMNRSRAGIKLTGAGEFLLQRVLPLLVELDQAKETLSQQANAEVQDLVIGLTTGEGLTVASTLISGWNQQFPAAKIRIFEGLAPTIYAGLKDGSIDIGVVPEPLPYTDIWTKPLFEEPIVFIAPKEDVDSGMPFRSLDNLDVPSALSLPIILPSSPNPLRTSIGEIADIYHVTLNVALELDSMSIIKDLVRRGNAYAFTTYAHLTNELEHDLLRVVEMPKQVFKRNISLFGLLQNDHLAPDSPAVAFIEELILNTVKDGRWPGAKLL</sequence>
<dbReference type="EMBL" id="FOVP01000016">
    <property type="protein sequence ID" value="SFO10890.1"/>
    <property type="molecule type" value="Genomic_DNA"/>
</dbReference>
<dbReference type="Proteomes" id="UP000198599">
    <property type="component" value="Unassembled WGS sequence"/>
</dbReference>